<feature type="compositionally biased region" description="Basic and acidic residues" evidence="1">
    <location>
        <begin position="23"/>
        <end position="32"/>
    </location>
</feature>
<proteinExistence type="predicted"/>
<feature type="region of interest" description="Disordered" evidence="1">
    <location>
        <begin position="126"/>
        <end position="171"/>
    </location>
</feature>
<reference evidence="2 3" key="1">
    <citation type="submission" date="2019-05" db="EMBL/GenBank/DDBJ databases">
        <title>Another draft genome of Portunus trituberculatus and its Hox gene families provides insights of decapod evolution.</title>
        <authorList>
            <person name="Jeong J.-H."/>
            <person name="Song I."/>
            <person name="Kim S."/>
            <person name="Choi T."/>
            <person name="Kim D."/>
            <person name="Ryu S."/>
            <person name="Kim W."/>
        </authorList>
    </citation>
    <scope>NUCLEOTIDE SEQUENCE [LARGE SCALE GENOMIC DNA]</scope>
    <source>
        <tissue evidence="2">Muscle</tissue>
    </source>
</reference>
<sequence length="223" mass="23585">MLKIKVTVASELSGNYRHVVKKGGKEGVKEEGMGGGGGRGQLADKERCLESRELWFGGDWLKLRPGKTLRHAIPDPAHVRLARTAPLSKTHNCSSPARHGTLYWKHGDILFKVHIKIPARLRVPGTAPSPARGCVTSIRPVHRDLRAGTSPGPAGSTSRAPRGPPAPHQLPGTLLKAVISPCIRVTSLTAGTCVAQPHPAAPPGGPPMCSPAAHHHAVTQTLL</sequence>
<name>A0A5B7FCE7_PORTR</name>
<comment type="caution">
    <text evidence="2">The sequence shown here is derived from an EMBL/GenBank/DDBJ whole genome shotgun (WGS) entry which is preliminary data.</text>
</comment>
<keyword evidence="3" id="KW-1185">Reference proteome</keyword>
<dbReference type="AlphaFoldDB" id="A0A5B7FCE7"/>
<feature type="region of interest" description="Disordered" evidence="1">
    <location>
        <begin position="199"/>
        <end position="223"/>
    </location>
</feature>
<evidence type="ECO:0000256" key="1">
    <source>
        <dbReference type="SAM" id="MobiDB-lite"/>
    </source>
</evidence>
<evidence type="ECO:0000313" key="2">
    <source>
        <dbReference type="EMBL" id="MPC42174.1"/>
    </source>
</evidence>
<feature type="region of interest" description="Disordered" evidence="1">
    <location>
        <begin position="23"/>
        <end position="42"/>
    </location>
</feature>
<accession>A0A5B7FCE7</accession>
<dbReference type="Proteomes" id="UP000324222">
    <property type="component" value="Unassembled WGS sequence"/>
</dbReference>
<evidence type="ECO:0000313" key="3">
    <source>
        <dbReference type="Proteomes" id="UP000324222"/>
    </source>
</evidence>
<feature type="compositionally biased region" description="Pro residues" evidence="1">
    <location>
        <begin position="199"/>
        <end position="209"/>
    </location>
</feature>
<protein>
    <submittedName>
        <fullName evidence="2">Uncharacterized protein</fullName>
    </submittedName>
</protein>
<organism evidence="2 3">
    <name type="scientific">Portunus trituberculatus</name>
    <name type="common">Swimming crab</name>
    <name type="synonym">Neptunus trituberculatus</name>
    <dbReference type="NCBI Taxonomy" id="210409"/>
    <lineage>
        <taxon>Eukaryota</taxon>
        <taxon>Metazoa</taxon>
        <taxon>Ecdysozoa</taxon>
        <taxon>Arthropoda</taxon>
        <taxon>Crustacea</taxon>
        <taxon>Multicrustacea</taxon>
        <taxon>Malacostraca</taxon>
        <taxon>Eumalacostraca</taxon>
        <taxon>Eucarida</taxon>
        <taxon>Decapoda</taxon>
        <taxon>Pleocyemata</taxon>
        <taxon>Brachyura</taxon>
        <taxon>Eubrachyura</taxon>
        <taxon>Portunoidea</taxon>
        <taxon>Portunidae</taxon>
        <taxon>Portuninae</taxon>
        <taxon>Portunus</taxon>
    </lineage>
</organism>
<gene>
    <name evidence="2" type="ORF">E2C01_035788</name>
</gene>
<dbReference type="EMBL" id="VSRR010005337">
    <property type="protein sequence ID" value="MPC42174.1"/>
    <property type="molecule type" value="Genomic_DNA"/>
</dbReference>